<evidence type="ECO:0000256" key="2">
    <source>
        <dbReference type="ARBA" id="ARBA00010241"/>
    </source>
</evidence>
<comment type="caution">
    <text evidence="14">Lacks conserved residue(s) required for the propagation of feature annotation.</text>
</comment>
<evidence type="ECO:0000256" key="15">
    <source>
        <dbReference type="SAM" id="MobiDB-lite"/>
    </source>
</evidence>
<evidence type="ECO:0000256" key="17">
    <source>
        <dbReference type="SAM" id="SignalP"/>
    </source>
</evidence>
<dbReference type="Proteomes" id="UP000265100">
    <property type="component" value="Chromosome 13"/>
</dbReference>
<feature type="domain" description="EGF-like" evidence="19">
    <location>
        <begin position="198"/>
        <end position="236"/>
    </location>
</feature>
<dbReference type="SMART" id="SM00181">
    <property type="entry name" value="EGF"/>
    <property type="match status" value="3"/>
</dbReference>
<reference evidence="20" key="3">
    <citation type="submission" date="2025-09" db="UniProtKB">
        <authorList>
            <consortium name="Ensembl"/>
        </authorList>
    </citation>
    <scope>IDENTIFICATION</scope>
</reference>
<dbReference type="GO" id="GO:0016020">
    <property type="term" value="C:membrane"/>
    <property type="evidence" value="ECO:0007669"/>
    <property type="project" value="UniProtKB-SubCell"/>
</dbReference>
<feature type="domain" description="EGF-like" evidence="19">
    <location>
        <begin position="1036"/>
        <end position="1073"/>
    </location>
</feature>
<evidence type="ECO:0000259" key="19">
    <source>
        <dbReference type="PROSITE" id="PS50026"/>
    </source>
</evidence>
<feature type="chain" id="PRO_5044211713" description="Neurexin 1" evidence="17">
    <location>
        <begin position="28"/>
        <end position="1429"/>
    </location>
</feature>
<feature type="domain" description="Laminin G" evidence="18">
    <location>
        <begin position="27"/>
        <end position="208"/>
    </location>
</feature>
<evidence type="ECO:0000256" key="4">
    <source>
        <dbReference type="ARBA" id="ARBA00022692"/>
    </source>
</evidence>
<dbReference type="Gene3D" id="2.10.25.10">
    <property type="entry name" value="Laminin"/>
    <property type="match status" value="3"/>
</dbReference>
<dbReference type="FunFam" id="2.60.120.200:FF:000003">
    <property type="entry name" value="neurexin-1 isoform X1"/>
    <property type="match status" value="1"/>
</dbReference>
<name>A0AAX7V5Y1_ASTCA</name>
<evidence type="ECO:0000256" key="10">
    <source>
        <dbReference type="ARBA" id="ARBA00022989"/>
    </source>
</evidence>
<evidence type="ECO:0000256" key="12">
    <source>
        <dbReference type="ARBA" id="ARBA00023157"/>
    </source>
</evidence>
<evidence type="ECO:0000256" key="1">
    <source>
        <dbReference type="ARBA" id="ARBA00004479"/>
    </source>
</evidence>
<feature type="compositionally biased region" description="Low complexity" evidence="15">
    <location>
        <begin position="1255"/>
        <end position="1274"/>
    </location>
</feature>
<dbReference type="PROSITE" id="PS50026">
    <property type="entry name" value="EGF_3"/>
    <property type="match status" value="3"/>
</dbReference>
<protein>
    <recommendedName>
        <fullName evidence="22">Neurexin 1</fullName>
    </recommendedName>
</protein>
<keyword evidence="10 16" id="KW-1133">Transmembrane helix</keyword>
<keyword evidence="7" id="KW-0677">Repeat</keyword>
<evidence type="ECO:0000256" key="9">
    <source>
        <dbReference type="ARBA" id="ARBA00022889"/>
    </source>
</evidence>
<evidence type="ECO:0000256" key="14">
    <source>
        <dbReference type="PROSITE-ProRule" id="PRU00076"/>
    </source>
</evidence>
<dbReference type="Pfam" id="PF02210">
    <property type="entry name" value="Laminin_G_2"/>
    <property type="match status" value="6"/>
</dbReference>
<dbReference type="InterPro" id="IPR001791">
    <property type="entry name" value="Laminin_G"/>
</dbReference>
<keyword evidence="3 14" id="KW-0245">EGF-like domain</keyword>
<keyword evidence="21" id="KW-1185">Reference proteome</keyword>
<dbReference type="FunFam" id="2.60.120.200:FF:000014">
    <property type="entry name" value="neurexin-1 isoform X1"/>
    <property type="match status" value="1"/>
</dbReference>
<dbReference type="GO" id="GO:0007155">
    <property type="term" value="P:cell adhesion"/>
    <property type="evidence" value="ECO:0007669"/>
    <property type="project" value="UniProtKB-KW"/>
</dbReference>
<keyword evidence="5" id="KW-0479">Metal-binding</keyword>
<feature type="region of interest" description="Disordered" evidence="15">
    <location>
        <begin position="1254"/>
        <end position="1274"/>
    </location>
</feature>
<dbReference type="SMART" id="SM00282">
    <property type="entry name" value="LamG"/>
    <property type="match status" value="6"/>
</dbReference>
<evidence type="ECO:0008006" key="22">
    <source>
        <dbReference type="Google" id="ProtNLM"/>
    </source>
</evidence>
<comment type="subcellular location">
    <subcellularLocation>
        <location evidence="1">Membrane</location>
        <topology evidence="1">Single-pass type I membrane protein</topology>
    </subcellularLocation>
</comment>
<dbReference type="PANTHER" id="PTHR15036:SF51">
    <property type="entry name" value="NEUREXIN-1"/>
    <property type="match status" value="1"/>
</dbReference>
<dbReference type="InterPro" id="IPR000742">
    <property type="entry name" value="EGF"/>
</dbReference>
<feature type="domain" description="Laminin G" evidence="18">
    <location>
        <begin position="243"/>
        <end position="425"/>
    </location>
</feature>
<feature type="signal peptide" evidence="17">
    <location>
        <begin position="1"/>
        <end position="27"/>
    </location>
</feature>
<dbReference type="Gene3D" id="2.60.120.200">
    <property type="match status" value="6"/>
</dbReference>
<dbReference type="FunFam" id="2.60.120.200:FF:000005">
    <property type="entry name" value="neurexin-1 isoform X1"/>
    <property type="match status" value="1"/>
</dbReference>
<evidence type="ECO:0000256" key="5">
    <source>
        <dbReference type="ARBA" id="ARBA00022723"/>
    </source>
</evidence>
<evidence type="ECO:0000256" key="16">
    <source>
        <dbReference type="SAM" id="Phobius"/>
    </source>
</evidence>
<dbReference type="FunFam" id="2.60.120.200:FF:000004">
    <property type="entry name" value="neurexin-1 isoform X1"/>
    <property type="match status" value="1"/>
</dbReference>
<feature type="domain" description="Laminin G" evidence="18">
    <location>
        <begin position="1077"/>
        <end position="1249"/>
    </location>
</feature>
<reference evidence="20" key="2">
    <citation type="submission" date="2025-08" db="UniProtKB">
        <authorList>
            <consortium name="Ensembl"/>
        </authorList>
    </citation>
    <scope>IDENTIFICATION</scope>
</reference>
<keyword evidence="6 17" id="KW-0732">Signal</keyword>
<feature type="transmembrane region" description="Helical" evidence="16">
    <location>
        <begin position="1355"/>
        <end position="1375"/>
    </location>
</feature>
<evidence type="ECO:0000256" key="6">
    <source>
        <dbReference type="ARBA" id="ARBA00022729"/>
    </source>
</evidence>
<organism evidence="20 21">
    <name type="scientific">Astatotilapia calliptera</name>
    <name type="common">Eastern happy</name>
    <name type="synonym">Chromis callipterus</name>
    <dbReference type="NCBI Taxonomy" id="8154"/>
    <lineage>
        <taxon>Eukaryota</taxon>
        <taxon>Metazoa</taxon>
        <taxon>Chordata</taxon>
        <taxon>Craniata</taxon>
        <taxon>Vertebrata</taxon>
        <taxon>Euteleostomi</taxon>
        <taxon>Actinopterygii</taxon>
        <taxon>Neopterygii</taxon>
        <taxon>Teleostei</taxon>
        <taxon>Neoteleostei</taxon>
        <taxon>Acanthomorphata</taxon>
        <taxon>Ovalentaria</taxon>
        <taxon>Cichlomorphae</taxon>
        <taxon>Cichliformes</taxon>
        <taxon>Cichlidae</taxon>
        <taxon>African cichlids</taxon>
        <taxon>Pseudocrenilabrinae</taxon>
        <taxon>Haplochromini</taxon>
        <taxon>Astatotilapia</taxon>
    </lineage>
</organism>
<evidence type="ECO:0000256" key="3">
    <source>
        <dbReference type="ARBA" id="ARBA00022536"/>
    </source>
</evidence>
<evidence type="ECO:0000256" key="11">
    <source>
        <dbReference type="ARBA" id="ARBA00023136"/>
    </source>
</evidence>
<dbReference type="FunFam" id="2.60.120.200:FF:000007">
    <property type="entry name" value="neurexin-1 isoform X1"/>
    <property type="match status" value="1"/>
</dbReference>
<dbReference type="SMART" id="SM00294">
    <property type="entry name" value="4.1m"/>
    <property type="match status" value="1"/>
</dbReference>
<proteinExistence type="inferred from homology"/>
<dbReference type="FunFam" id="2.60.120.200:FF:000001">
    <property type="entry name" value="neurexin-1 isoform X1"/>
    <property type="match status" value="1"/>
</dbReference>
<feature type="domain" description="Laminin G" evidence="18">
    <location>
        <begin position="432"/>
        <end position="625"/>
    </location>
</feature>
<dbReference type="FunFam" id="2.10.25.10:FF:000015">
    <property type="entry name" value="neurexin-1 isoform X1"/>
    <property type="match status" value="1"/>
</dbReference>
<dbReference type="SUPFAM" id="SSF49899">
    <property type="entry name" value="Concanavalin A-like lectins/glucanases"/>
    <property type="match status" value="6"/>
</dbReference>
<comment type="function">
    <text evidence="13">Neuronal cell surface protein that may be involved in cell recognition and cell adhesion.</text>
</comment>
<evidence type="ECO:0000259" key="18">
    <source>
        <dbReference type="PROSITE" id="PS50025"/>
    </source>
</evidence>
<comment type="similarity">
    <text evidence="2">Belongs to the neurexin family.</text>
</comment>
<keyword evidence="9" id="KW-0130">Cell adhesion</keyword>
<evidence type="ECO:0000256" key="7">
    <source>
        <dbReference type="ARBA" id="ARBA00022737"/>
    </source>
</evidence>
<dbReference type="InterPro" id="IPR050372">
    <property type="entry name" value="Neurexin-related_CASP"/>
</dbReference>
<dbReference type="PROSITE" id="PS50025">
    <property type="entry name" value="LAM_G_DOMAIN"/>
    <property type="match status" value="6"/>
</dbReference>
<evidence type="ECO:0000313" key="20">
    <source>
        <dbReference type="Ensembl" id="ENSACLP00000076452.1"/>
    </source>
</evidence>
<sequence length="1429" mass="157852">MISPKPHVAHIIWVGLLICCFVEIGTCLEFTGAEGQWARFPVWNACCESEMSFNMKTRSSHGLLVYFDDEGFCDFLELLILNGKLSLRFSIFCAEPATVISDTAVNDSQWHTVTIRRNFKNTTLMVDNEIKWVEVKSKRRDMTVFSHLFVGGIPPELRSVALRLTSAAVKDQLPFTGWITDIKVNNTESVMINSEGVLNDLCGTANMCLNGGVCSLINNEPTCDCSRTGFQGKDCSEGKEEFVATFKGSEFFCYDLSLNPIQSSSDEITLSFKTLQRNGLMLHTGKSADYVNLALKNGAVSLVINLGSGAFEALVEPVNGKFNDNDWHDVKVTRNLRQVTISVDGILTTTGYTQEDYTMLGSDDFFYVGGSPSTADLPGSPVSNNFMGCLREVVYKNNDVRLELSRLAKQGDPKMKIHGTVAFKCENVATLDPITFETPESYIILNKWNAKKTGSISFDFRTTEPNGLLLFSHGKLKQQPKDSKSPQTLKVDFFAIEMLDGHLYLLLDMGSGTTKTRAVNKKVNDGEWYHVDFQRDGRSGTISINTLRTAYTAPGESEILDLDDNLYLGGLPENRRGLVFPTEVWTALLNYGYVGCIRDLFIDGQSKDVRRLAEIQKAAGVKPSCSKEPPKQCLSNPCQNNGICREGWNRYVCDCSGTGYLGRSCEREATILSYDGSKFMKVQLPVVMHTEAEDVSLRFRSQRAYGILIATTSRDSADALRIELESGRVRLTVNLDCIRINCTSSKGPETIFAGQNLNDNEWHTVRVFRRGKNLKLTVDDLPPVEGQMAGDHTQLEFHNIETGIVTEKRFMSMVPSNFIGHLQSLSFNGMAYIDLCKNGDIDYCELNAMIGFKNIIADPVTFKSRSSYVTLTTLQAYYSMHLFFQFKTTSSDGLILYNSGDGNDFIVVELVKGYLHYVSDLGNGAHLIKGNSNKPLNDNHWHNVIISRDTNNLHTVKIDTKITTQTTTGAKNLDLKGNLYIGGVAKEMYKELPKLVHAKEGFQGCLASMDLNGRLPDLMSDALDCVGQIERGCEGPSTTCQEDSCANQGVCLQQWEGFSCDCSMTTFGGPLCNDAGTTYIFGRDGGLITYTWPPNDRPSTRADRLAIGFSTHLKDAVLVRVDSSSGLGDFLKLHIEKGNIAVVFNVGTDDINIEETSKFVNDGKYHIVKFTRSGGNATLQVDDLPVIERYPTGRQLTIFNSQTTIQIGGWERDRSRSFQGQLSGLYYNGLKVFNMAAEGDPNIRIQGSVRLVGESPSSITPQSSTTANRSETSTSIMEITTTTASSRRVKLTTPREPQQTTDDLLVASAECPSDDEDIDPCEPSSGGLANPTGAGPKGYPGTQEVFRESSSTTGMVVGIVAAAALCILILLYAMYKYRNRDEGSYHVDESRNYISNSAQSNGTVVKEKQVNTAKTSSKNKKNKDKEYYV</sequence>
<dbReference type="CDD" id="cd00110">
    <property type="entry name" value="LamG"/>
    <property type="match status" value="6"/>
</dbReference>
<keyword evidence="12" id="KW-1015">Disulfide bond</keyword>
<feature type="domain" description="EGF-like" evidence="19">
    <location>
        <begin position="629"/>
        <end position="666"/>
    </location>
</feature>
<dbReference type="Ensembl" id="ENSACLT00000078298.1">
    <property type="protein sequence ID" value="ENSACLP00000076452.1"/>
    <property type="gene ID" value="ENSACLG00000000616.2"/>
</dbReference>
<keyword evidence="4 16" id="KW-0812">Transmembrane</keyword>
<feature type="region of interest" description="Disordered" evidence="15">
    <location>
        <begin position="1311"/>
        <end position="1340"/>
    </location>
</feature>
<dbReference type="FunFam" id="2.10.25.10:FF:000029">
    <property type="entry name" value="neurexin-1 isoform X1"/>
    <property type="match status" value="1"/>
</dbReference>
<dbReference type="GeneTree" id="ENSGT00940000154292"/>
<dbReference type="Pfam" id="PF00008">
    <property type="entry name" value="EGF"/>
    <property type="match status" value="1"/>
</dbReference>
<dbReference type="InterPro" id="IPR003585">
    <property type="entry name" value="Neurexin-like"/>
</dbReference>
<keyword evidence="8" id="KW-0106">Calcium</keyword>
<dbReference type="PANTHER" id="PTHR15036">
    <property type="entry name" value="PIKACHURIN-LIKE PROTEIN"/>
    <property type="match status" value="1"/>
</dbReference>
<evidence type="ECO:0000256" key="13">
    <source>
        <dbReference type="ARBA" id="ARBA00054347"/>
    </source>
</evidence>
<dbReference type="CDD" id="cd00054">
    <property type="entry name" value="EGF_CA"/>
    <property type="match status" value="2"/>
</dbReference>
<keyword evidence="11 16" id="KW-0472">Membrane</keyword>
<evidence type="ECO:0000313" key="21">
    <source>
        <dbReference type="Proteomes" id="UP000265100"/>
    </source>
</evidence>
<dbReference type="InterPro" id="IPR013320">
    <property type="entry name" value="ConA-like_dom_sf"/>
</dbReference>
<feature type="region of interest" description="Disordered" evidence="15">
    <location>
        <begin position="1398"/>
        <end position="1429"/>
    </location>
</feature>
<reference evidence="20" key="1">
    <citation type="submission" date="2018-05" db="EMBL/GenBank/DDBJ databases">
        <authorList>
            <person name="Datahose"/>
        </authorList>
    </citation>
    <scope>NUCLEOTIDE SEQUENCE</scope>
</reference>
<accession>A0AAX7V5Y1</accession>
<dbReference type="GO" id="GO:0046872">
    <property type="term" value="F:metal ion binding"/>
    <property type="evidence" value="ECO:0007669"/>
    <property type="project" value="UniProtKB-KW"/>
</dbReference>
<feature type="domain" description="Laminin G" evidence="18">
    <location>
        <begin position="858"/>
        <end position="1033"/>
    </location>
</feature>
<feature type="domain" description="Laminin G" evidence="18">
    <location>
        <begin position="671"/>
        <end position="844"/>
    </location>
</feature>
<evidence type="ECO:0000256" key="8">
    <source>
        <dbReference type="ARBA" id="ARBA00022837"/>
    </source>
</evidence>